<feature type="non-terminal residue" evidence="1">
    <location>
        <position position="1"/>
    </location>
</feature>
<protein>
    <submittedName>
        <fullName evidence="1">Uncharacterized protein</fullName>
    </submittedName>
</protein>
<evidence type="ECO:0000313" key="1">
    <source>
        <dbReference type="EMBL" id="HIS36757.1"/>
    </source>
</evidence>
<evidence type="ECO:0000313" key="2">
    <source>
        <dbReference type="Proteomes" id="UP000823928"/>
    </source>
</evidence>
<reference evidence="1" key="2">
    <citation type="journal article" date="2021" name="PeerJ">
        <title>Extensive microbial diversity within the chicken gut microbiome revealed by metagenomics and culture.</title>
        <authorList>
            <person name="Gilroy R."/>
            <person name="Ravi A."/>
            <person name="Getino M."/>
            <person name="Pursley I."/>
            <person name="Horton D.L."/>
            <person name="Alikhan N.F."/>
            <person name="Baker D."/>
            <person name="Gharbi K."/>
            <person name="Hall N."/>
            <person name="Watson M."/>
            <person name="Adriaenssens E.M."/>
            <person name="Foster-Nyarko E."/>
            <person name="Jarju S."/>
            <person name="Secka A."/>
            <person name="Antonio M."/>
            <person name="Oren A."/>
            <person name="Chaudhuri R.R."/>
            <person name="La Ragione R."/>
            <person name="Hildebrand F."/>
            <person name="Pallen M.J."/>
        </authorList>
    </citation>
    <scope>NUCLEOTIDE SEQUENCE</scope>
    <source>
        <strain evidence="1">6276</strain>
    </source>
</reference>
<dbReference type="AlphaFoldDB" id="A0A9D1F0F1"/>
<reference evidence="1" key="1">
    <citation type="submission" date="2020-10" db="EMBL/GenBank/DDBJ databases">
        <authorList>
            <person name="Gilroy R."/>
        </authorList>
    </citation>
    <scope>NUCLEOTIDE SEQUENCE</scope>
    <source>
        <strain evidence="1">6276</strain>
    </source>
</reference>
<dbReference type="Proteomes" id="UP000823928">
    <property type="component" value="Unassembled WGS sequence"/>
</dbReference>
<sequence>TVRAAVDAARVLDLVSSERGLLFPADVCNAKLMHSDLLPAADAAALIRLSYETLGTKWEDLCMEYDIDWSEASKDLLSSTLAYAALLISALSGREPF</sequence>
<name>A0A9D1F0F1_9BACT</name>
<organism evidence="1 2">
    <name type="scientific">Candidatus Scatousia excrementigallinarum</name>
    <dbReference type="NCBI Taxonomy" id="2840935"/>
    <lineage>
        <taxon>Bacteria</taxon>
        <taxon>Candidatus Scatousia</taxon>
    </lineage>
</organism>
<comment type="caution">
    <text evidence="1">The sequence shown here is derived from an EMBL/GenBank/DDBJ whole genome shotgun (WGS) entry which is preliminary data.</text>
</comment>
<proteinExistence type="predicted"/>
<dbReference type="EMBL" id="DVIU01000179">
    <property type="protein sequence ID" value="HIS36757.1"/>
    <property type="molecule type" value="Genomic_DNA"/>
</dbReference>
<accession>A0A9D1F0F1</accession>
<gene>
    <name evidence="1" type="ORF">IAC10_09045</name>
</gene>